<dbReference type="InterPro" id="IPR050953">
    <property type="entry name" value="N4_N6_ade-DNA_methylase"/>
</dbReference>
<gene>
    <name evidence="9" type="ORF">DFQ15_12057</name>
</gene>
<evidence type="ECO:0000259" key="7">
    <source>
        <dbReference type="Pfam" id="PF07669"/>
    </source>
</evidence>
<evidence type="ECO:0000256" key="5">
    <source>
        <dbReference type="ARBA" id="ARBA00022691"/>
    </source>
</evidence>
<feature type="domain" description="Type II methyltransferase M.Eco57I C-terminal" evidence="8">
    <location>
        <begin position="347"/>
        <end position="541"/>
    </location>
</feature>
<evidence type="ECO:0000313" key="9">
    <source>
        <dbReference type="EMBL" id="PYE75104.1"/>
    </source>
</evidence>
<dbReference type="PRINTS" id="PR00507">
    <property type="entry name" value="N12N6MTFRASE"/>
</dbReference>
<evidence type="ECO:0000256" key="2">
    <source>
        <dbReference type="ARBA" id="ARBA00011900"/>
    </source>
</evidence>
<name>A0A318SW68_9BURK</name>
<dbReference type="Proteomes" id="UP000247540">
    <property type="component" value="Unassembled WGS sequence"/>
</dbReference>
<sequence length="548" mass="59433">MKQTNPKQTELFCGDSSAADALISESSLVSAAFALGAADVDGLSDTEKHLFSRVPTTTKSLVASLRKEILAGKDPLGLAFSRLRSPDLRRESGATYTPTGIVHAMMAWAAAQPSPDRVVDPGVGSARFLCVAGATFPNTNLLGLETDPLAALMARANLAVFGFSGRARVDMLDYRVPAAPFEGRTLFIGNPPYVRHHLIDSVWKKWLVESAARYQLKASQLAGLHVYFFLATVLRAKTGDVGAFITAAEWLDVNYGQVLRELFLGPLGGKGIVIVEPTAEPFPDAATTAAITTFQIGSQASSMRLRRVKSMKDLVNLSGGKAVRRERLVAESRWSRLTHAERAYPDGFVELGELCRVHRGTVTGANAVFISNSDATGVPDRYKLRSITKARELIAAGRVLADASSLRCVVDLPDDLELLDAQERSGVERFLAAARSHGAHQGYVARNRRAWWSVGMRAPAPILATYMARSAPTFVRNAAAVRHINIAHGLYPRENLSEIQMRNLVNYLCTGISVLDGRTYAGGLTKFEPGEMERLYVPSPNLLKEIGA</sequence>
<evidence type="ECO:0000256" key="3">
    <source>
        <dbReference type="ARBA" id="ARBA00022603"/>
    </source>
</evidence>
<dbReference type="PANTHER" id="PTHR33841:SF5">
    <property type="entry name" value="DNA METHYLASE (MODIFICATION METHYLASE) (METHYLTRANSFERASE)-RELATED"/>
    <property type="match status" value="1"/>
</dbReference>
<dbReference type="GO" id="GO:0009007">
    <property type="term" value="F:site-specific DNA-methyltransferase (adenine-specific) activity"/>
    <property type="evidence" value="ECO:0007669"/>
    <property type="project" value="UniProtKB-EC"/>
</dbReference>
<keyword evidence="3" id="KW-0489">Methyltransferase</keyword>
<dbReference type="EC" id="2.1.1.72" evidence="2"/>
<reference evidence="9 10" key="1">
    <citation type="submission" date="2018-06" db="EMBL/GenBank/DDBJ databases">
        <title>Genomic Encyclopedia of Type Strains, Phase III (KMG-III): the genomes of soil and plant-associated and newly described type strains.</title>
        <authorList>
            <person name="Whitman W."/>
        </authorList>
    </citation>
    <scope>NUCLEOTIDE SEQUENCE [LARGE SCALE GENOMIC DNA]</scope>
    <source>
        <strain evidence="9 10">CECT 7646</strain>
    </source>
</reference>
<proteinExistence type="inferred from homology"/>
<dbReference type="InterPro" id="IPR011639">
    <property type="entry name" value="MethylTrfase_TaqI-like_dom"/>
</dbReference>
<evidence type="ECO:0000259" key="8">
    <source>
        <dbReference type="Pfam" id="PF22837"/>
    </source>
</evidence>
<organism evidence="9 10">
    <name type="scientific">Xylophilus ampelinus</name>
    <dbReference type="NCBI Taxonomy" id="54067"/>
    <lineage>
        <taxon>Bacteria</taxon>
        <taxon>Pseudomonadati</taxon>
        <taxon>Pseudomonadota</taxon>
        <taxon>Betaproteobacteria</taxon>
        <taxon>Burkholderiales</taxon>
        <taxon>Xylophilus</taxon>
    </lineage>
</organism>
<dbReference type="AlphaFoldDB" id="A0A318SW68"/>
<dbReference type="Gene3D" id="3.40.50.150">
    <property type="entry name" value="Vaccinia Virus protein VP39"/>
    <property type="match status" value="1"/>
</dbReference>
<protein>
    <recommendedName>
        <fullName evidence="2">site-specific DNA-methyltransferase (adenine-specific)</fullName>
        <ecNumber evidence="2">2.1.1.72</ecNumber>
    </recommendedName>
</protein>
<feature type="domain" description="Type II methyltransferase M.TaqI-like" evidence="7">
    <location>
        <begin position="188"/>
        <end position="262"/>
    </location>
</feature>
<dbReference type="Pfam" id="PF07669">
    <property type="entry name" value="Eco57I"/>
    <property type="match status" value="1"/>
</dbReference>
<accession>A0A318SW68</accession>
<dbReference type="RefSeq" id="WP_199399875.1">
    <property type="nucleotide sequence ID" value="NZ_JAMOFZ010000019.1"/>
</dbReference>
<dbReference type="InterPro" id="IPR029063">
    <property type="entry name" value="SAM-dependent_MTases_sf"/>
</dbReference>
<keyword evidence="4" id="KW-0808">Transferase</keyword>
<comment type="similarity">
    <text evidence="1">Belongs to the N(4)/N(6)-methyltransferase family.</text>
</comment>
<dbReference type="Pfam" id="PF22837">
    <property type="entry name" value="M_Eco57I_C"/>
    <property type="match status" value="1"/>
</dbReference>
<dbReference type="SUPFAM" id="SSF53335">
    <property type="entry name" value="S-adenosyl-L-methionine-dependent methyltransferases"/>
    <property type="match status" value="1"/>
</dbReference>
<dbReference type="GO" id="GO:0006304">
    <property type="term" value="P:DNA modification"/>
    <property type="evidence" value="ECO:0007669"/>
    <property type="project" value="InterPro"/>
</dbReference>
<evidence type="ECO:0000256" key="4">
    <source>
        <dbReference type="ARBA" id="ARBA00022679"/>
    </source>
</evidence>
<comment type="caution">
    <text evidence="9">The sequence shown here is derived from an EMBL/GenBank/DDBJ whole genome shotgun (WGS) entry which is preliminary data.</text>
</comment>
<keyword evidence="5" id="KW-0949">S-adenosyl-L-methionine</keyword>
<comment type="catalytic activity">
    <reaction evidence="6">
        <text>a 2'-deoxyadenosine in DNA + S-adenosyl-L-methionine = an N(6)-methyl-2'-deoxyadenosine in DNA + S-adenosyl-L-homocysteine + H(+)</text>
        <dbReference type="Rhea" id="RHEA:15197"/>
        <dbReference type="Rhea" id="RHEA-COMP:12418"/>
        <dbReference type="Rhea" id="RHEA-COMP:12419"/>
        <dbReference type="ChEBI" id="CHEBI:15378"/>
        <dbReference type="ChEBI" id="CHEBI:57856"/>
        <dbReference type="ChEBI" id="CHEBI:59789"/>
        <dbReference type="ChEBI" id="CHEBI:90615"/>
        <dbReference type="ChEBI" id="CHEBI:90616"/>
        <dbReference type="EC" id="2.1.1.72"/>
    </reaction>
</comment>
<dbReference type="PANTHER" id="PTHR33841">
    <property type="entry name" value="DNA METHYLTRANSFERASE YEEA-RELATED"/>
    <property type="match status" value="1"/>
</dbReference>
<keyword evidence="10" id="KW-1185">Reference proteome</keyword>
<evidence type="ECO:0000256" key="6">
    <source>
        <dbReference type="ARBA" id="ARBA00047942"/>
    </source>
</evidence>
<dbReference type="GO" id="GO:0032259">
    <property type="term" value="P:methylation"/>
    <property type="evidence" value="ECO:0007669"/>
    <property type="project" value="UniProtKB-KW"/>
</dbReference>
<evidence type="ECO:0000256" key="1">
    <source>
        <dbReference type="ARBA" id="ARBA00006594"/>
    </source>
</evidence>
<evidence type="ECO:0000313" key="10">
    <source>
        <dbReference type="Proteomes" id="UP000247540"/>
    </source>
</evidence>
<dbReference type="InterPro" id="IPR054520">
    <property type="entry name" value="M_Eco57I_C"/>
</dbReference>
<dbReference type="EMBL" id="QJTC01000020">
    <property type="protein sequence ID" value="PYE75104.1"/>
    <property type="molecule type" value="Genomic_DNA"/>
</dbReference>